<protein>
    <submittedName>
        <fullName evidence="2">Uncharacterized protein</fullName>
    </submittedName>
</protein>
<accession>A0A261UJ51</accession>
<dbReference type="RefSeq" id="WP_094843324.1">
    <property type="nucleotide sequence ID" value="NZ_NEVS01000004.1"/>
</dbReference>
<dbReference type="Proteomes" id="UP000215767">
    <property type="component" value="Unassembled WGS sequence"/>
</dbReference>
<sequence>MAHPQNEPSDKQADDRARENQRSHGDAQHRTKKDGHTSQIGTGSDQHSSRQQGPGSRRHY</sequence>
<feature type="compositionally biased region" description="Basic and acidic residues" evidence="1">
    <location>
        <begin position="8"/>
        <end position="29"/>
    </location>
</feature>
<gene>
    <name evidence="2" type="ORF">CAL28_22125</name>
</gene>
<dbReference type="EMBL" id="NEVS01000004">
    <property type="protein sequence ID" value="OZI61938.1"/>
    <property type="molecule type" value="Genomic_DNA"/>
</dbReference>
<proteinExistence type="predicted"/>
<dbReference type="OrthoDB" id="8637719at2"/>
<feature type="region of interest" description="Disordered" evidence="1">
    <location>
        <begin position="1"/>
        <end position="60"/>
    </location>
</feature>
<reference evidence="3" key="1">
    <citation type="submission" date="2017-05" db="EMBL/GenBank/DDBJ databases">
        <title>Complete and WGS of Bordetella genogroups.</title>
        <authorList>
            <person name="Spilker T."/>
            <person name="Lipuma J."/>
        </authorList>
    </citation>
    <scope>NUCLEOTIDE SEQUENCE [LARGE SCALE GENOMIC DNA]</scope>
    <source>
        <strain evidence="3">AU8856</strain>
    </source>
</reference>
<comment type="caution">
    <text evidence="2">The sequence shown here is derived from an EMBL/GenBank/DDBJ whole genome shotgun (WGS) entry which is preliminary data.</text>
</comment>
<evidence type="ECO:0000313" key="2">
    <source>
        <dbReference type="EMBL" id="OZI61938.1"/>
    </source>
</evidence>
<evidence type="ECO:0000313" key="3">
    <source>
        <dbReference type="Proteomes" id="UP000215767"/>
    </source>
</evidence>
<dbReference type="AlphaFoldDB" id="A0A261UJ51"/>
<organism evidence="2 3">
    <name type="scientific">Bordetella genomosp. 11</name>
    <dbReference type="NCBI Taxonomy" id="1416808"/>
    <lineage>
        <taxon>Bacteria</taxon>
        <taxon>Pseudomonadati</taxon>
        <taxon>Pseudomonadota</taxon>
        <taxon>Betaproteobacteria</taxon>
        <taxon>Burkholderiales</taxon>
        <taxon>Alcaligenaceae</taxon>
        <taxon>Bordetella</taxon>
    </lineage>
</organism>
<keyword evidence="3" id="KW-1185">Reference proteome</keyword>
<feature type="compositionally biased region" description="Polar residues" evidence="1">
    <location>
        <begin position="37"/>
        <end position="54"/>
    </location>
</feature>
<evidence type="ECO:0000256" key="1">
    <source>
        <dbReference type="SAM" id="MobiDB-lite"/>
    </source>
</evidence>
<name>A0A261UJ51_9BORD</name>